<organism evidence="8 9">
    <name type="scientific">Penicillium canariense</name>
    <dbReference type="NCBI Taxonomy" id="189055"/>
    <lineage>
        <taxon>Eukaryota</taxon>
        <taxon>Fungi</taxon>
        <taxon>Dikarya</taxon>
        <taxon>Ascomycota</taxon>
        <taxon>Pezizomycotina</taxon>
        <taxon>Eurotiomycetes</taxon>
        <taxon>Eurotiomycetidae</taxon>
        <taxon>Eurotiales</taxon>
        <taxon>Aspergillaceae</taxon>
        <taxon>Penicillium</taxon>
    </lineage>
</organism>
<evidence type="ECO:0000256" key="3">
    <source>
        <dbReference type="ARBA" id="ARBA00022989"/>
    </source>
</evidence>
<evidence type="ECO:0000313" key="9">
    <source>
        <dbReference type="Proteomes" id="UP001149163"/>
    </source>
</evidence>
<comment type="subcellular location">
    <subcellularLocation>
        <location evidence="1">Membrane</location>
        <topology evidence="1">Multi-pass membrane protein</topology>
    </subcellularLocation>
</comment>
<dbReference type="InterPro" id="IPR049326">
    <property type="entry name" value="Rhodopsin_dom_fungi"/>
</dbReference>
<evidence type="ECO:0000256" key="1">
    <source>
        <dbReference type="ARBA" id="ARBA00004141"/>
    </source>
</evidence>
<evidence type="ECO:0000259" key="7">
    <source>
        <dbReference type="Pfam" id="PF20684"/>
    </source>
</evidence>
<evidence type="ECO:0000256" key="2">
    <source>
        <dbReference type="ARBA" id="ARBA00022692"/>
    </source>
</evidence>
<keyword evidence="3 6" id="KW-1133">Transmembrane helix</keyword>
<feature type="transmembrane region" description="Helical" evidence="6">
    <location>
        <begin position="227"/>
        <end position="245"/>
    </location>
</feature>
<name>A0A9W9HXN3_9EURO</name>
<dbReference type="PANTHER" id="PTHR33048:SF140">
    <property type="entry name" value="ATPASE, PUTATIVE (EUROFUNG)-RELATED"/>
    <property type="match status" value="1"/>
</dbReference>
<accession>A0A9W9HXN3</accession>
<dbReference type="PANTHER" id="PTHR33048">
    <property type="entry name" value="PTH11-LIKE INTEGRAL MEMBRANE PROTEIN (AFU_ORTHOLOGUE AFUA_5G11245)"/>
    <property type="match status" value="1"/>
</dbReference>
<feature type="transmembrane region" description="Helical" evidence="6">
    <location>
        <begin position="101"/>
        <end position="128"/>
    </location>
</feature>
<dbReference type="InterPro" id="IPR052337">
    <property type="entry name" value="SAT4-like"/>
</dbReference>
<keyword evidence="4 6" id="KW-0472">Membrane</keyword>
<reference evidence="8" key="1">
    <citation type="submission" date="2022-11" db="EMBL/GenBank/DDBJ databases">
        <authorList>
            <person name="Petersen C."/>
        </authorList>
    </citation>
    <scope>NUCLEOTIDE SEQUENCE</scope>
    <source>
        <strain evidence="8">IBT 26290</strain>
    </source>
</reference>
<reference evidence="8" key="2">
    <citation type="journal article" date="2023" name="IMA Fungus">
        <title>Comparative genomic study of the Penicillium genus elucidates a diverse pangenome and 15 lateral gene transfer events.</title>
        <authorList>
            <person name="Petersen C."/>
            <person name="Sorensen T."/>
            <person name="Nielsen M.R."/>
            <person name="Sondergaard T.E."/>
            <person name="Sorensen J.L."/>
            <person name="Fitzpatrick D.A."/>
            <person name="Frisvad J.C."/>
            <person name="Nielsen K.L."/>
        </authorList>
    </citation>
    <scope>NUCLEOTIDE SEQUENCE</scope>
    <source>
        <strain evidence="8">IBT 26290</strain>
    </source>
</reference>
<comment type="caution">
    <text evidence="8">The sequence shown here is derived from an EMBL/GenBank/DDBJ whole genome shotgun (WGS) entry which is preliminary data.</text>
</comment>
<dbReference type="GeneID" id="81430296"/>
<gene>
    <name evidence="8" type="ORF">N7482_008996</name>
</gene>
<feature type="transmembrane region" description="Helical" evidence="6">
    <location>
        <begin position="60"/>
        <end position="81"/>
    </location>
</feature>
<comment type="similarity">
    <text evidence="5">Belongs to the SAT4 family.</text>
</comment>
<dbReference type="GO" id="GO:0016020">
    <property type="term" value="C:membrane"/>
    <property type="evidence" value="ECO:0007669"/>
    <property type="project" value="UniProtKB-SubCell"/>
</dbReference>
<keyword evidence="2 6" id="KW-0812">Transmembrane</keyword>
<dbReference type="EMBL" id="JAPQKN010000006">
    <property type="protein sequence ID" value="KAJ5157896.1"/>
    <property type="molecule type" value="Genomic_DNA"/>
</dbReference>
<evidence type="ECO:0000256" key="4">
    <source>
        <dbReference type="ARBA" id="ARBA00023136"/>
    </source>
</evidence>
<keyword evidence="9" id="KW-1185">Reference proteome</keyword>
<feature type="transmembrane region" description="Helical" evidence="6">
    <location>
        <begin position="140"/>
        <end position="161"/>
    </location>
</feature>
<dbReference type="AlphaFoldDB" id="A0A9W9HXN3"/>
<sequence length="392" mass="43544">MADSEERAYNEADILAAVQHDSRSNAIIIVTAVFLGISLASVLLRCFVRTRIVRAFGWDDIMMLVAMTLNLGFAICGILGAKYGMGRKLAYFYAYPDHLHLALLCWWLGQIFYVVTCVVAKISIMITLLRITIDRVHAWILYAAMSLATAVGVIFLFFTIFQCHPVEYFWNQNSQATSHGSCVEKKTLIGIAYLYSVGAAVTDLTIGLLPVALIWDLRMNRRTKAAIAGILGIGCLASAAVIVRIPFVHRYQDTEFFYDTYQISIWSNVEAGLGITAGCLTTFRPLIRFLRDGSSVSPSRNRTPGSFPLSSTVAQGFHRSSRSKMGDRDDVDHVWTGTDNDDYHGVTTTIMGSQSLKPTSSSEEDLNPISYDNYSNHGWKVERSVRVSVQDS</sequence>
<evidence type="ECO:0000313" key="8">
    <source>
        <dbReference type="EMBL" id="KAJ5157896.1"/>
    </source>
</evidence>
<dbReference type="Proteomes" id="UP001149163">
    <property type="component" value="Unassembled WGS sequence"/>
</dbReference>
<evidence type="ECO:0000256" key="5">
    <source>
        <dbReference type="ARBA" id="ARBA00038359"/>
    </source>
</evidence>
<feature type="domain" description="Rhodopsin" evidence="7">
    <location>
        <begin position="44"/>
        <end position="288"/>
    </location>
</feature>
<evidence type="ECO:0000256" key="6">
    <source>
        <dbReference type="SAM" id="Phobius"/>
    </source>
</evidence>
<proteinExistence type="inferred from homology"/>
<protein>
    <recommendedName>
        <fullName evidence="7">Rhodopsin domain-containing protein</fullName>
    </recommendedName>
</protein>
<dbReference type="OrthoDB" id="3897607at2759"/>
<feature type="transmembrane region" description="Helical" evidence="6">
    <location>
        <begin position="26"/>
        <end position="48"/>
    </location>
</feature>
<dbReference type="RefSeq" id="XP_056540885.1">
    <property type="nucleotide sequence ID" value="XM_056691120.1"/>
</dbReference>
<feature type="transmembrane region" description="Helical" evidence="6">
    <location>
        <begin position="193"/>
        <end position="215"/>
    </location>
</feature>
<dbReference type="Pfam" id="PF20684">
    <property type="entry name" value="Fung_rhodopsin"/>
    <property type="match status" value="1"/>
</dbReference>